<dbReference type="PROSITE" id="PS51038">
    <property type="entry name" value="BAH"/>
    <property type="match status" value="1"/>
</dbReference>
<dbReference type="Gene3D" id="2.30.30.490">
    <property type="match status" value="1"/>
</dbReference>
<evidence type="ECO:0000313" key="4">
    <source>
        <dbReference type="Proteomes" id="UP000038010"/>
    </source>
</evidence>
<reference evidence="3 4" key="1">
    <citation type="submission" date="2015-06" db="EMBL/GenBank/DDBJ databases">
        <title>Draft genome of the ant-associated black yeast Phialophora attae CBS 131958.</title>
        <authorList>
            <person name="Moreno L.F."/>
            <person name="Stielow B.J."/>
            <person name="de Hoog S."/>
            <person name="Vicente V.A."/>
            <person name="Weiss V.A."/>
            <person name="de Vries M."/>
            <person name="Cruz L.M."/>
            <person name="Souza E.M."/>
        </authorList>
    </citation>
    <scope>NUCLEOTIDE SEQUENCE [LARGE SCALE GENOMIC DNA]</scope>
    <source>
        <strain evidence="3 4">CBS 131958</strain>
    </source>
</reference>
<dbReference type="PANTHER" id="PTHR46364">
    <property type="entry name" value="OS08G0421900 PROTEIN"/>
    <property type="match status" value="1"/>
</dbReference>
<dbReference type="RefSeq" id="XP_018004982.1">
    <property type="nucleotide sequence ID" value="XM_018142357.1"/>
</dbReference>
<dbReference type="Proteomes" id="UP000038010">
    <property type="component" value="Unassembled WGS sequence"/>
</dbReference>
<comment type="caution">
    <text evidence="3">The sequence shown here is derived from an EMBL/GenBank/DDBJ whole genome shotgun (WGS) entry which is preliminary data.</text>
</comment>
<protein>
    <recommendedName>
        <fullName evidence="2">BAH domain-containing protein</fullName>
    </recommendedName>
</protein>
<dbReference type="AlphaFoldDB" id="A0A0N0NRM6"/>
<sequence length="461" mass="51171">MPKRKWQPGDGFNITAPFDATKKKKGDQYIGIDTPGPKHLEVQYMVDPGSEWEALTRYSEGMRYEGLQLRPGNCAFINQTMPPPKPPNENASPEEVLAYRKRYMWVVQIQEVRGPAGKKASSMEEILFRVFWLYWPAELPQTQKRKAGRAPYHGARELVLSNHADIVDGTVISEMANVDFWNEDNDEKQQHPEFFYRTTLNYNTPGKPILSEPLKHCRCSEPYNPDTTMYKCSNSVCNKWNHEQCIIDDVQRDLRAQLSAHGKPGLLDYLDRRSSKTQAGSNQNNGVRGTTPLGSIGDTIAVVASAMSNKVRNVMRSIEEGAKDVGDDDGFNTPDEDEDFDAVAALTPQKKLKQKQKGKQKKGKEAGPSERPGTANGTNGAEAAAVHPSLSKSTQKLKLTESQPVATVSLKDGEIKISLSNDDTNENGLVAIVVLTDASGEKEVGRWEFGVDCLICGKKLD</sequence>
<dbReference type="VEuPathDB" id="FungiDB:AB675_2389"/>
<dbReference type="GeneID" id="28734237"/>
<dbReference type="EMBL" id="LFJN01000002">
    <property type="protein sequence ID" value="KPI45019.1"/>
    <property type="molecule type" value="Genomic_DNA"/>
</dbReference>
<feature type="compositionally biased region" description="Polar residues" evidence="1">
    <location>
        <begin position="390"/>
        <end position="401"/>
    </location>
</feature>
<gene>
    <name evidence="3" type="ORF">AB675_2389</name>
</gene>
<dbReference type="InterPro" id="IPR011011">
    <property type="entry name" value="Znf_FYVE_PHD"/>
</dbReference>
<proteinExistence type="predicted"/>
<accession>A0A0N0NRM6</accession>
<dbReference type="InterPro" id="IPR001025">
    <property type="entry name" value="BAH_dom"/>
</dbReference>
<feature type="compositionally biased region" description="Low complexity" evidence="1">
    <location>
        <begin position="373"/>
        <end position="385"/>
    </location>
</feature>
<keyword evidence="4" id="KW-1185">Reference proteome</keyword>
<dbReference type="InterPro" id="IPR043151">
    <property type="entry name" value="BAH_sf"/>
</dbReference>
<dbReference type="SUPFAM" id="SSF57903">
    <property type="entry name" value="FYVE/PHD zinc finger"/>
    <property type="match status" value="1"/>
</dbReference>
<dbReference type="GO" id="GO:0003682">
    <property type="term" value="F:chromatin binding"/>
    <property type="evidence" value="ECO:0007669"/>
    <property type="project" value="InterPro"/>
</dbReference>
<feature type="region of interest" description="Disordered" evidence="1">
    <location>
        <begin position="343"/>
        <end position="401"/>
    </location>
</feature>
<evidence type="ECO:0000259" key="2">
    <source>
        <dbReference type="PROSITE" id="PS51038"/>
    </source>
</evidence>
<dbReference type="OrthoDB" id="10259622at2759"/>
<dbReference type="STRING" id="1664694.A0A0N0NRM6"/>
<organism evidence="3 4">
    <name type="scientific">Cyphellophora attinorum</name>
    <dbReference type="NCBI Taxonomy" id="1664694"/>
    <lineage>
        <taxon>Eukaryota</taxon>
        <taxon>Fungi</taxon>
        <taxon>Dikarya</taxon>
        <taxon>Ascomycota</taxon>
        <taxon>Pezizomycotina</taxon>
        <taxon>Eurotiomycetes</taxon>
        <taxon>Chaetothyriomycetidae</taxon>
        <taxon>Chaetothyriales</taxon>
        <taxon>Cyphellophoraceae</taxon>
        <taxon>Cyphellophora</taxon>
    </lineage>
</organism>
<dbReference type="CDD" id="cd04370">
    <property type="entry name" value="BAH"/>
    <property type="match status" value="1"/>
</dbReference>
<evidence type="ECO:0000313" key="3">
    <source>
        <dbReference type="EMBL" id="KPI45019.1"/>
    </source>
</evidence>
<feature type="domain" description="BAH" evidence="2">
    <location>
        <begin position="67"/>
        <end position="211"/>
    </location>
</feature>
<evidence type="ECO:0000256" key="1">
    <source>
        <dbReference type="SAM" id="MobiDB-lite"/>
    </source>
</evidence>
<feature type="compositionally biased region" description="Basic residues" evidence="1">
    <location>
        <begin position="350"/>
        <end position="362"/>
    </location>
</feature>
<name>A0A0N0NRM6_9EURO</name>